<evidence type="ECO:0000313" key="3">
    <source>
        <dbReference type="EMBL" id="CAI8588016.1"/>
    </source>
</evidence>
<dbReference type="GO" id="GO:0061630">
    <property type="term" value="F:ubiquitin protein ligase activity"/>
    <property type="evidence" value="ECO:0007669"/>
    <property type="project" value="TreeGrafter"/>
</dbReference>
<dbReference type="Pfam" id="PF13639">
    <property type="entry name" value="zf-RING_2"/>
    <property type="match status" value="1"/>
</dbReference>
<keyword evidence="1" id="KW-0862">Zinc</keyword>
<accession>A0AAV0YQM7</accession>
<dbReference type="EMBL" id="OX451736">
    <property type="protein sequence ID" value="CAI8588016.1"/>
    <property type="molecule type" value="Genomic_DNA"/>
</dbReference>
<feature type="domain" description="RING-type" evidence="2">
    <location>
        <begin position="168"/>
        <end position="219"/>
    </location>
</feature>
<dbReference type="AlphaFoldDB" id="A0AAV0YQM7"/>
<keyword evidence="4" id="KW-1185">Reference proteome</keyword>
<keyword evidence="1" id="KW-0479">Metal-binding</keyword>
<dbReference type="SMART" id="SM00184">
    <property type="entry name" value="RING"/>
    <property type="match status" value="1"/>
</dbReference>
<dbReference type="InterPro" id="IPR013083">
    <property type="entry name" value="Znf_RING/FYVE/PHD"/>
</dbReference>
<reference evidence="3 4" key="1">
    <citation type="submission" date="2023-01" db="EMBL/GenBank/DDBJ databases">
        <authorList>
            <person name="Kreplak J."/>
        </authorList>
    </citation>
    <scope>NUCLEOTIDE SEQUENCE [LARGE SCALE GENOMIC DNA]</scope>
</reference>
<organism evidence="3 4">
    <name type="scientific">Vicia faba</name>
    <name type="common">Broad bean</name>
    <name type="synonym">Faba vulgaris</name>
    <dbReference type="NCBI Taxonomy" id="3906"/>
    <lineage>
        <taxon>Eukaryota</taxon>
        <taxon>Viridiplantae</taxon>
        <taxon>Streptophyta</taxon>
        <taxon>Embryophyta</taxon>
        <taxon>Tracheophyta</taxon>
        <taxon>Spermatophyta</taxon>
        <taxon>Magnoliopsida</taxon>
        <taxon>eudicotyledons</taxon>
        <taxon>Gunneridae</taxon>
        <taxon>Pentapetalae</taxon>
        <taxon>rosids</taxon>
        <taxon>fabids</taxon>
        <taxon>Fabales</taxon>
        <taxon>Fabaceae</taxon>
        <taxon>Papilionoideae</taxon>
        <taxon>50 kb inversion clade</taxon>
        <taxon>NPAAA clade</taxon>
        <taxon>Hologalegina</taxon>
        <taxon>IRL clade</taxon>
        <taxon>Fabeae</taxon>
        <taxon>Vicia</taxon>
    </lineage>
</organism>
<dbReference type="PROSITE" id="PS50089">
    <property type="entry name" value="ZF_RING_2"/>
    <property type="match status" value="1"/>
</dbReference>
<dbReference type="GO" id="GO:0006511">
    <property type="term" value="P:ubiquitin-dependent protein catabolic process"/>
    <property type="evidence" value="ECO:0007669"/>
    <property type="project" value="TreeGrafter"/>
</dbReference>
<dbReference type="InterPro" id="IPR051826">
    <property type="entry name" value="E3_ubiquitin-ligase_domain"/>
</dbReference>
<dbReference type="Proteomes" id="UP001157006">
    <property type="component" value="Chromosome 1L"/>
</dbReference>
<protein>
    <recommendedName>
        <fullName evidence="2">RING-type domain-containing protein</fullName>
    </recommendedName>
</protein>
<name>A0AAV0YQM7_VICFA</name>
<dbReference type="SUPFAM" id="SSF57850">
    <property type="entry name" value="RING/U-box"/>
    <property type="match status" value="1"/>
</dbReference>
<evidence type="ECO:0000313" key="4">
    <source>
        <dbReference type="Proteomes" id="UP001157006"/>
    </source>
</evidence>
<gene>
    <name evidence="3" type="ORF">VFH_I327600</name>
</gene>
<dbReference type="Gene3D" id="3.30.40.10">
    <property type="entry name" value="Zinc/RING finger domain, C3HC4 (zinc finger)"/>
    <property type="match status" value="1"/>
</dbReference>
<dbReference type="PANTHER" id="PTHR22765:SF434">
    <property type="entry name" value="GB|AAD18119.1-RELATED"/>
    <property type="match status" value="1"/>
</dbReference>
<dbReference type="GO" id="GO:0008270">
    <property type="term" value="F:zinc ion binding"/>
    <property type="evidence" value="ECO:0007669"/>
    <property type="project" value="UniProtKB-KW"/>
</dbReference>
<dbReference type="CDD" id="cd16448">
    <property type="entry name" value="RING-H2"/>
    <property type="match status" value="1"/>
</dbReference>
<dbReference type="PANTHER" id="PTHR22765">
    <property type="entry name" value="RING FINGER AND PROTEASE ASSOCIATED DOMAIN-CONTAINING"/>
    <property type="match status" value="1"/>
</dbReference>
<sequence length="224" mass="25977">MDYDFSLEIISIQQPTFTIPKHDPFSNNFYINLNCTQTNYPLHINASNSTFDFMTKVNRTLLVPCDILCKCNEVTILDEAANIFLYDSFSSVPISSTILKEILPHLGEYAREMIADNDEGHNMWELDVTLDVITWYNEDRDAVVSLFNVDMLKNVGMDDSFCYSTNQCPICLEEFLDRSNSKLGYVVTKCLHIFHRECIFQWFKRCMNSGLPYSCPLCRNHQII</sequence>
<keyword evidence="1" id="KW-0863">Zinc-finger</keyword>
<evidence type="ECO:0000259" key="2">
    <source>
        <dbReference type="PROSITE" id="PS50089"/>
    </source>
</evidence>
<evidence type="ECO:0000256" key="1">
    <source>
        <dbReference type="PROSITE-ProRule" id="PRU00175"/>
    </source>
</evidence>
<proteinExistence type="predicted"/>
<dbReference type="InterPro" id="IPR001841">
    <property type="entry name" value="Znf_RING"/>
</dbReference>